<dbReference type="Proteomes" id="UP000244496">
    <property type="component" value="Chromosome"/>
</dbReference>
<reference evidence="1 2" key="1">
    <citation type="submission" date="2018-04" db="EMBL/GenBank/DDBJ databases">
        <title>Genome sequencing of Gemmobacter.</title>
        <authorList>
            <person name="Yi H."/>
            <person name="Baek M.-G."/>
        </authorList>
    </citation>
    <scope>NUCLEOTIDE SEQUENCE [LARGE SCALE GENOMIC DNA]</scope>
    <source>
        <strain evidence="1 2">HYN0069</strain>
    </source>
</reference>
<accession>A0A2S0UIV7</accession>
<sequence>MIVALPMYDRVENRAATDRYWSLIRAALAARGIDAPAALRRGDLDLMPQWTDPALLLSQTCGFPYRAKLHGHVQLVGTPDFGVTGCPPGHYRSVLIARADDPRDHLAQFDGASLAYNDAMSQSGWAAPQNHAARHGLTLRAGPRTGAHAASLAAVATGQADLAALDAVTWSLLAEHDPQAKAVKVIGHTDPTPGLPYITAATRDSGAIFDAIAEAITLLDATERKALRLSGIVRIPAQDYLSVPTPAPPAAFSTGN</sequence>
<dbReference type="AlphaFoldDB" id="A0A2S0UIV7"/>
<protein>
    <recommendedName>
        <fullName evidence="3">ABC-type phosphate/phosphonate transport system, substrate-binding protein</fullName>
    </recommendedName>
</protein>
<dbReference type="PANTHER" id="PTHR35841">
    <property type="entry name" value="PHOSPHONATES-BINDING PERIPLASMIC PROTEIN"/>
    <property type="match status" value="1"/>
</dbReference>
<name>A0A2S0UIV7_9RHOB</name>
<organism evidence="1 2">
    <name type="scientific">Paragemmobacter aquarius</name>
    <dbReference type="NCBI Taxonomy" id="2169400"/>
    <lineage>
        <taxon>Bacteria</taxon>
        <taxon>Pseudomonadati</taxon>
        <taxon>Pseudomonadota</taxon>
        <taxon>Alphaproteobacteria</taxon>
        <taxon>Rhodobacterales</taxon>
        <taxon>Paracoccaceae</taxon>
        <taxon>Paragemmobacter</taxon>
    </lineage>
</organism>
<proteinExistence type="predicted"/>
<evidence type="ECO:0000313" key="1">
    <source>
        <dbReference type="EMBL" id="AWB47746.1"/>
    </source>
</evidence>
<evidence type="ECO:0008006" key="3">
    <source>
        <dbReference type="Google" id="ProtNLM"/>
    </source>
</evidence>
<dbReference type="SUPFAM" id="SSF53850">
    <property type="entry name" value="Periplasmic binding protein-like II"/>
    <property type="match status" value="1"/>
</dbReference>
<dbReference type="RefSeq" id="WP_108434571.1">
    <property type="nucleotide sequence ID" value="NZ_CP028918.1"/>
</dbReference>
<dbReference type="OrthoDB" id="7353682at2"/>
<keyword evidence="2" id="KW-1185">Reference proteome</keyword>
<dbReference type="EMBL" id="CP028918">
    <property type="protein sequence ID" value="AWB47746.1"/>
    <property type="molecule type" value="Genomic_DNA"/>
</dbReference>
<dbReference type="Gene3D" id="3.40.190.10">
    <property type="entry name" value="Periplasmic binding protein-like II"/>
    <property type="match status" value="1"/>
</dbReference>
<gene>
    <name evidence="1" type="ORF">HYN69_03830</name>
</gene>
<dbReference type="Pfam" id="PF12974">
    <property type="entry name" value="Phosphonate-bd"/>
    <property type="match status" value="1"/>
</dbReference>
<dbReference type="PANTHER" id="PTHR35841:SF1">
    <property type="entry name" value="PHOSPHONATES-BINDING PERIPLASMIC PROTEIN"/>
    <property type="match status" value="1"/>
</dbReference>
<dbReference type="KEGG" id="geh:HYN69_03830"/>
<evidence type="ECO:0000313" key="2">
    <source>
        <dbReference type="Proteomes" id="UP000244496"/>
    </source>
</evidence>